<accession>A0A914Z273</accession>
<evidence type="ECO:0000256" key="1">
    <source>
        <dbReference type="ARBA" id="ARBA00004613"/>
    </source>
</evidence>
<dbReference type="GO" id="GO:0070573">
    <property type="term" value="F:metallodipeptidase activity"/>
    <property type="evidence" value="ECO:0007669"/>
    <property type="project" value="InterPro"/>
</dbReference>
<comment type="similarity">
    <text evidence="2">Belongs to the peptidase M28 family.</text>
</comment>
<dbReference type="Proteomes" id="UP000887577">
    <property type="component" value="Unplaced"/>
</dbReference>
<dbReference type="AlphaFoldDB" id="A0A914Z273"/>
<dbReference type="PANTHER" id="PTHR12053:SF3">
    <property type="entry name" value="CARBOXYPEPTIDASE Q"/>
    <property type="match status" value="1"/>
</dbReference>
<dbReference type="PANTHER" id="PTHR12053">
    <property type="entry name" value="PROTEASE FAMILY M28 PLASMA GLUTAMATE CARBOXYPEPTIDASE-RELATED"/>
    <property type="match status" value="1"/>
</dbReference>
<keyword evidence="5" id="KW-0479">Metal-binding</keyword>
<keyword evidence="10" id="KW-0865">Zymogen</keyword>
<evidence type="ECO:0000256" key="10">
    <source>
        <dbReference type="ARBA" id="ARBA00023145"/>
    </source>
</evidence>
<evidence type="ECO:0000256" key="3">
    <source>
        <dbReference type="ARBA" id="ARBA00022525"/>
    </source>
</evidence>
<evidence type="ECO:0000313" key="13">
    <source>
        <dbReference type="WBParaSite" id="PSU_v2.g6182.t1"/>
    </source>
</evidence>
<keyword evidence="4" id="KW-0645">Protease</keyword>
<keyword evidence="12" id="KW-1185">Reference proteome</keyword>
<reference evidence="13" key="1">
    <citation type="submission" date="2022-11" db="UniProtKB">
        <authorList>
            <consortium name="WormBaseParasite"/>
        </authorList>
    </citation>
    <scope>IDENTIFICATION</scope>
</reference>
<evidence type="ECO:0000256" key="8">
    <source>
        <dbReference type="ARBA" id="ARBA00022833"/>
    </source>
</evidence>
<keyword evidence="8" id="KW-0862">Zinc</keyword>
<keyword evidence="7" id="KW-0378">Hydrolase</keyword>
<evidence type="ECO:0000256" key="9">
    <source>
        <dbReference type="ARBA" id="ARBA00023049"/>
    </source>
</evidence>
<keyword evidence="9" id="KW-0482">Metalloprotease</keyword>
<evidence type="ECO:0000256" key="11">
    <source>
        <dbReference type="ARBA" id="ARBA00023180"/>
    </source>
</evidence>
<evidence type="ECO:0000256" key="2">
    <source>
        <dbReference type="ARBA" id="ARBA00010918"/>
    </source>
</evidence>
<evidence type="ECO:0000256" key="4">
    <source>
        <dbReference type="ARBA" id="ARBA00022670"/>
    </source>
</evidence>
<dbReference type="GO" id="GO:0005615">
    <property type="term" value="C:extracellular space"/>
    <property type="evidence" value="ECO:0007669"/>
    <property type="project" value="TreeGrafter"/>
</dbReference>
<keyword evidence="11" id="KW-0325">Glycoprotein</keyword>
<dbReference type="WBParaSite" id="PSU_v2.g6182.t1">
    <property type="protein sequence ID" value="PSU_v2.g6182.t1"/>
    <property type="gene ID" value="PSU_v2.g6182"/>
</dbReference>
<dbReference type="InterPro" id="IPR039866">
    <property type="entry name" value="CPQ"/>
</dbReference>
<evidence type="ECO:0000313" key="12">
    <source>
        <dbReference type="Proteomes" id="UP000887577"/>
    </source>
</evidence>
<evidence type="ECO:0000256" key="5">
    <source>
        <dbReference type="ARBA" id="ARBA00022723"/>
    </source>
</evidence>
<evidence type="ECO:0000256" key="7">
    <source>
        <dbReference type="ARBA" id="ARBA00022801"/>
    </source>
</evidence>
<organism evidence="12 13">
    <name type="scientific">Panagrolaimus superbus</name>
    <dbReference type="NCBI Taxonomy" id="310955"/>
    <lineage>
        <taxon>Eukaryota</taxon>
        <taxon>Metazoa</taxon>
        <taxon>Ecdysozoa</taxon>
        <taxon>Nematoda</taxon>
        <taxon>Chromadorea</taxon>
        <taxon>Rhabditida</taxon>
        <taxon>Tylenchina</taxon>
        <taxon>Panagrolaimomorpha</taxon>
        <taxon>Panagrolaimoidea</taxon>
        <taxon>Panagrolaimidae</taxon>
        <taxon>Panagrolaimus</taxon>
    </lineage>
</organism>
<dbReference type="GO" id="GO:0046872">
    <property type="term" value="F:metal ion binding"/>
    <property type="evidence" value="ECO:0007669"/>
    <property type="project" value="UniProtKB-KW"/>
</dbReference>
<sequence>MPKSGYLLSIDFVTERLKKDGFENVHTEDVPNLPHWIRGDDKVTMLEPRNLPLNILAVSGTDPINITSEVIVAHTFEELSKFNVTGKIVLLIPEWKGYFKTVQFRRGGDTIEKAGGIGLMVKSIGPFSIGSPHTGSGASKALIPTVCLTIEEAELIERLIKRGKKVVVNMNLKSKNIGKITSRNIIFDIVGKLKMYTVALKKLL</sequence>
<dbReference type="GO" id="GO:0006508">
    <property type="term" value="P:proteolysis"/>
    <property type="evidence" value="ECO:0007669"/>
    <property type="project" value="UniProtKB-KW"/>
</dbReference>
<keyword evidence="3" id="KW-0964">Secreted</keyword>
<protein>
    <submittedName>
        <fullName evidence="13">Uncharacterized protein</fullName>
    </submittedName>
</protein>
<dbReference type="GO" id="GO:0043171">
    <property type="term" value="P:peptide catabolic process"/>
    <property type="evidence" value="ECO:0007669"/>
    <property type="project" value="TreeGrafter"/>
</dbReference>
<name>A0A914Z273_9BILA</name>
<keyword evidence="6" id="KW-0732">Signal</keyword>
<evidence type="ECO:0000256" key="6">
    <source>
        <dbReference type="ARBA" id="ARBA00022729"/>
    </source>
</evidence>
<dbReference type="Gene3D" id="3.50.30.30">
    <property type="match status" value="1"/>
</dbReference>
<proteinExistence type="inferred from homology"/>
<comment type="subcellular location">
    <subcellularLocation>
        <location evidence="1">Secreted</location>
    </subcellularLocation>
</comment>